<protein>
    <submittedName>
        <fullName evidence="3">Uu.00g096310.m01.CDS01</fullName>
    </submittedName>
</protein>
<evidence type="ECO:0000256" key="1">
    <source>
        <dbReference type="ARBA" id="ARBA00035112"/>
    </source>
</evidence>
<evidence type="ECO:0000256" key="2">
    <source>
        <dbReference type="SAM" id="Phobius"/>
    </source>
</evidence>
<dbReference type="InterPro" id="IPR021765">
    <property type="entry name" value="UstYa-like"/>
</dbReference>
<keyword evidence="2" id="KW-0812">Transmembrane</keyword>
<dbReference type="AlphaFoldDB" id="A0AAI8VCR2"/>
<dbReference type="EMBL" id="CAUWAG010000004">
    <property type="protein sequence ID" value="CAJ2502237.1"/>
    <property type="molecule type" value="Genomic_DNA"/>
</dbReference>
<evidence type="ECO:0000313" key="3">
    <source>
        <dbReference type="EMBL" id="CAJ2502237.1"/>
    </source>
</evidence>
<organism evidence="3 4">
    <name type="scientific">Anthostomella pinea</name>
    <dbReference type="NCBI Taxonomy" id="933095"/>
    <lineage>
        <taxon>Eukaryota</taxon>
        <taxon>Fungi</taxon>
        <taxon>Dikarya</taxon>
        <taxon>Ascomycota</taxon>
        <taxon>Pezizomycotina</taxon>
        <taxon>Sordariomycetes</taxon>
        <taxon>Xylariomycetidae</taxon>
        <taxon>Xylariales</taxon>
        <taxon>Xylariaceae</taxon>
        <taxon>Anthostomella</taxon>
    </lineage>
</organism>
<gene>
    <name evidence="3" type="ORF">KHLLAP_LOCUS2705</name>
</gene>
<comment type="similarity">
    <text evidence="1">Belongs to the ustYa family.</text>
</comment>
<dbReference type="Proteomes" id="UP001295740">
    <property type="component" value="Unassembled WGS sequence"/>
</dbReference>
<reference evidence="3" key="1">
    <citation type="submission" date="2023-10" db="EMBL/GenBank/DDBJ databases">
        <authorList>
            <person name="Hackl T."/>
        </authorList>
    </citation>
    <scope>NUCLEOTIDE SEQUENCE</scope>
</reference>
<name>A0AAI8VCR2_9PEZI</name>
<keyword evidence="2" id="KW-0472">Membrane</keyword>
<keyword evidence="4" id="KW-1185">Reference proteome</keyword>
<comment type="caution">
    <text evidence="3">The sequence shown here is derived from an EMBL/GenBank/DDBJ whole genome shotgun (WGS) entry which is preliminary data.</text>
</comment>
<evidence type="ECO:0000313" key="4">
    <source>
        <dbReference type="Proteomes" id="UP001295740"/>
    </source>
</evidence>
<feature type="transmembrane region" description="Helical" evidence="2">
    <location>
        <begin position="44"/>
        <end position="62"/>
    </location>
</feature>
<dbReference type="Pfam" id="PF11807">
    <property type="entry name" value="UstYa"/>
    <property type="match status" value="1"/>
</dbReference>
<dbReference type="PANTHER" id="PTHR33365">
    <property type="entry name" value="YALI0B05434P"/>
    <property type="match status" value="1"/>
</dbReference>
<proteinExistence type="inferred from homology"/>
<sequence>MENYSSESKDRLLEQADGYSDSHFDGSTERHNSRLAGSWIRTNALSLAILALLLYIAVLQTVDIASKRAEPKESINDDVHDAHSTLADPFLEYEDRQEWYAYEHPWKQEPSEELDAVWDNFLYARNVRVTADEMDLAHENKTERLRISGGDYAGVLGVFHHMHCLNNLRRALHWGYYGPHLAETKHPDAFSTEHSGNQPTIYSSKFCPKERTIASTRSARRSCAIANTAVYTALWHDDAKTPLSKDLTSNHEAKCVKWDSLDSWARERALVPGQYNYLPGPYESNKVDRIGGR</sequence>
<dbReference type="PANTHER" id="PTHR33365:SF12">
    <property type="entry name" value="TAT PATHWAY SIGNAL SEQUENCE"/>
    <property type="match status" value="1"/>
</dbReference>
<accession>A0AAI8VCR2</accession>
<dbReference type="GO" id="GO:0043386">
    <property type="term" value="P:mycotoxin biosynthetic process"/>
    <property type="evidence" value="ECO:0007669"/>
    <property type="project" value="InterPro"/>
</dbReference>
<keyword evidence="2" id="KW-1133">Transmembrane helix</keyword>